<organism evidence="4 5">
    <name type="scientific">Brachybacterium alimentarium</name>
    <dbReference type="NCBI Taxonomy" id="47845"/>
    <lineage>
        <taxon>Bacteria</taxon>
        <taxon>Bacillati</taxon>
        <taxon>Actinomycetota</taxon>
        <taxon>Actinomycetes</taxon>
        <taxon>Micrococcales</taxon>
        <taxon>Dermabacteraceae</taxon>
        <taxon>Brachybacterium</taxon>
    </lineage>
</organism>
<feature type="signal peptide" evidence="2">
    <location>
        <begin position="1"/>
        <end position="22"/>
    </location>
</feature>
<dbReference type="InterPro" id="IPR001119">
    <property type="entry name" value="SLH_dom"/>
</dbReference>
<evidence type="ECO:0000259" key="3">
    <source>
        <dbReference type="PROSITE" id="PS51272"/>
    </source>
</evidence>
<dbReference type="PROSITE" id="PS51272">
    <property type="entry name" value="SLH"/>
    <property type="match status" value="1"/>
</dbReference>
<protein>
    <recommendedName>
        <fullName evidence="3">SLH domain-containing protein</fullName>
    </recommendedName>
</protein>
<evidence type="ECO:0000313" key="5">
    <source>
        <dbReference type="Proteomes" id="UP000218598"/>
    </source>
</evidence>
<keyword evidence="5" id="KW-1185">Reference proteome</keyword>
<proteinExistence type="predicted"/>
<accession>A0A2A3YJ32</accession>
<dbReference type="RefSeq" id="WP_096197013.1">
    <property type="nucleotide sequence ID" value="NZ_BAAAIQ010000055.1"/>
</dbReference>
<evidence type="ECO:0000313" key="4">
    <source>
        <dbReference type="EMBL" id="PCC39307.1"/>
    </source>
</evidence>
<dbReference type="Proteomes" id="UP000218598">
    <property type="component" value="Unassembled WGS sequence"/>
</dbReference>
<feature type="domain" description="SLH" evidence="3">
    <location>
        <begin position="42"/>
        <end position="105"/>
    </location>
</feature>
<evidence type="ECO:0000256" key="1">
    <source>
        <dbReference type="SAM" id="MobiDB-lite"/>
    </source>
</evidence>
<dbReference type="AlphaFoldDB" id="A0A2A3YJ32"/>
<reference evidence="4 5" key="1">
    <citation type="journal article" date="2017" name="Elife">
        <title>Extensive horizontal gene transfer in cheese-associated bacteria.</title>
        <authorList>
            <person name="Bonham K.S."/>
            <person name="Wolfe B.E."/>
            <person name="Dutton R.J."/>
        </authorList>
    </citation>
    <scope>NUCLEOTIDE SEQUENCE [LARGE SCALE GENOMIC DNA]</scope>
    <source>
        <strain evidence="4 5">341_9</strain>
    </source>
</reference>
<evidence type="ECO:0000256" key="2">
    <source>
        <dbReference type="SAM" id="SignalP"/>
    </source>
</evidence>
<gene>
    <name evidence="4" type="ORF">CIK66_08510</name>
</gene>
<dbReference type="OrthoDB" id="4793828at2"/>
<feature type="chain" id="PRO_5039223217" description="SLH domain-containing protein" evidence="2">
    <location>
        <begin position="23"/>
        <end position="231"/>
    </location>
</feature>
<name>A0A2A3YJ32_9MICO</name>
<sequence length="231" mass="22902">MRRRTVLLAGAAAAAVTGAVSAGALLTRGEGRSLASAPGGSSSSPFSDVDDGADDLDAMVWADSVGVLPALADGTYAPSSGVTRGDVAVALHRFAGSPEVPGGLPALIVDLGDVPEQAAALLWLHGRGALWGDADLKVHPERSATVADASGLLAALLRPALDGEGLMDGASADTDWLQEAGIAPSPSPGAERADQSALTGDSDLIGDSDATRAGLAAALHRANTVIVDALD</sequence>
<comment type="caution">
    <text evidence="4">The sequence shown here is derived from an EMBL/GenBank/DDBJ whole genome shotgun (WGS) entry which is preliminary data.</text>
</comment>
<feature type="region of interest" description="Disordered" evidence="1">
    <location>
        <begin position="179"/>
        <end position="205"/>
    </location>
</feature>
<keyword evidence="2" id="KW-0732">Signal</keyword>
<dbReference type="EMBL" id="NRGR01000015">
    <property type="protein sequence ID" value="PCC39307.1"/>
    <property type="molecule type" value="Genomic_DNA"/>
</dbReference>